<organism evidence="2 3">
    <name type="scientific">Salmonella enteritidis</name>
    <dbReference type="NCBI Taxonomy" id="149539"/>
    <lineage>
        <taxon>Bacteria</taxon>
        <taxon>Pseudomonadati</taxon>
        <taxon>Pseudomonadota</taxon>
        <taxon>Gammaproteobacteria</taxon>
        <taxon>Enterobacterales</taxon>
        <taxon>Enterobacteriaceae</taxon>
        <taxon>Salmonella</taxon>
    </lineage>
</organism>
<feature type="transmembrane region" description="Helical" evidence="1">
    <location>
        <begin position="73"/>
        <end position="89"/>
    </location>
</feature>
<protein>
    <submittedName>
        <fullName evidence="2">Uncharacterized protein</fullName>
    </submittedName>
</protein>
<proteinExistence type="predicted"/>
<dbReference type="AlphaFoldDB" id="A0A1X8W4P9"/>
<feature type="transmembrane region" description="Helical" evidence="1">
    <location>
        <begin position="51"/>
        <end position="67"/>
    </location>
</feature>
<sequence length="157" mass="17774">MTLITIAVIRKFSVIYLHVRSEVGYQYGKNNMIRIIKDIFHPSPRDTLKRAKFVIYTLSSWIILFTIMPKNQYLNLIFIIANTYIHINIGAKRIRDSGCRALYFIALSIGVNVFCTVSVALNGADCDNIGIQLNIAWVILTTLLLSFIASSKQELSS</sequence>
<dbReference type="EMBL" id="LIHI01000012">
    <property type="protein sequence ID" value="KOX81748.1"/>
    <property type="molecule type" value="Genomic_DNA"/>
</dbReference>
<keyword evidence="1" id="KW-1133">Transmembrane helix</keyword>
<gene>
    <name evidence="2" type="ORF">ABA47_4325</name>
</gene>
<feature type="transmembrane region" description="Helical" evidence="1">
    <location>
        <begin position="101"/>
        <end position="123"/>
    </location>
</feature>
<keyword evidence="1" id="KW-0812">Transmembrane</keyword>
<comment type="caution">
    <text evidence="2">The sequence shown here is derived from an EMBL/GenBank/DDBJ whole genome shotgun (WGS) entry which is preliminary data.</text>
</comment>
<evidence type="ECO:0000313" key="2">
    <source>
        <dbReference type="EMBL" id="KOX81748.1"/>
    </source>
</evidence>
<evidence type="ECO:0000313" key="3">
    <source>
        <dbReference type="Proteomes" id="UP000037735"/>
    </source>
</evidence>
<name>A0A1X8W4P9_SALEN</name>
<keyword evidence="1" id="KW-0472">Membrane</keyword>
<dbReference type="Proteomes" id="UP000037735">
    <property type="component" value="Unassembled WGS sequence"/>
</dbReference>
<evidence type="ECO:0000256" key="1">
    <source>
        <dbReference type="SAM" id="Phobius"/>
    </source>
</evidence>
<reference evidence="2 3" key="1">
    <citation type="submission" date="2015-08" db="EMBL/GenBank/DDBJ databases">
        <title>Draft genome sequence of a Salmonella Enteritidis strain from day-old chicks.</title>
        <authorList>
            <person name="Clemente L."/>
            <person name="Jones-Dias D."/>
            <person name="Egas C."/>
            <person name="Fookes M."/>
            <person name="Thomson N.R."/>
            <person name="Manageiro V."/>
            <person name="Canica M."/>
        </authorList>
    </citation>
    <scope>NUCLEOTIDE SEQUENCE [LARGE SCALE GENOMIC DNA]</scope>
    <source>
        <strain evidence="2 3">LV60</strain>
    </source>
</reference>
<feature type="transmembrane region" description="Helical" evidence="1">
    <location>
        <begin position="129"/>
        <end position="149"/>
    </location>
</feature>
<accession>A0A1X8W4P9</accession>